<dbReference type="SMART" id="SM00884">
    <property type="entry name" value="Cullin_Nedd8"/>
    <property type="match status" value="1"/>
</dbReference>
<dbReference type="Gene3D" id="3.30.230.130">
    <property type="entry name" value="Cullin, Chain C, Domain 2"/>
    <property type="match status" value="1"/>
</dbReference>
<dbReference type="Proteomes" id="UP000054454">
    <property type="component" value="Unassembled WGS sequence"/>
</dbReference>
<evidence type="ECO:0000259" key="6">
    <source>
        <dbReference type="PROSITE" id="PS50069"/>
    </source>
</evidence>
<dbReference type="GO" id="GO:0031625">
    <property type="term" value="F:ubiquitin protein ligase binding"/>
    <property type="evidence" value="ECO:0007669"/>
    <property type="project" value="InterPro"/>
</dbReference>
<dbReference type="Gene3D" id="1.20.1310.10">
    <property type="entry name" value="Cullin Repeats"/>
    <property type="match status" value="4"/>
</dbReference>
<dbReference type="PANTHER" id="PTHR11932">
    <property type="entry name" value="CULLIN"/>
    <property type="match status" value="1"/>
</dbReference>
<dbReference type="InterPro" id="IPR019559">
    <property type="entry name" value="Cullin_neddylation_domain"/>
</dbReference>
<dbReference type="SUPFAM" id="SSF46785">
    <property type="entry name" value="Winged helix' DNA-binding domain"/>
    <property type="match status" value="1"/>
</dbReference>
<comment type="similarity">
    <text evidence="1 4 5">Belongs to the cullin family.</text>
</comment>
<dbReference type="InterPro" id="IPR016158">
    <property type="entry name" value="Cullin_homology"/>
</dbReference>
<dbReference type="GO" id="GO:0006511">
    <property type="term" value="P:ubiquitin-dependent protein catabolic process"/>
    <property type="evidence" value="ECO:0007669"/>
    <property type="project" value="InterPro"/>
</dbReference>
<dbReference type="GeneID" id="28937650"/>
<evidence type="ECO:0000256" key="4">
    <source>
        <dbReference type="PROSITE-ProRule" id="PRU00330"/>
    </source>
</evidence>
<evidence type="ECO:0000256" key="2">
    <source>
        <dbReference type="ARBA" id="ARBA00022499"/>
    </source>
</evidence>
<dbReference type="AlphaFoldDB" id="A0A0W4ZDI5"/>
<dbReference type="FunFam" id="1.20.1310.10:FF:000002">
    <property type="entry name" value="cullin-3 isoform X1"/>
    <property type="match status" value="1"/>
</dbReference>
<dbReference type="Pfam" id="PF10557">
    <property type="entry name" value="Cullin_Nedd8"/>
    <property type="match status" value="1"/>
</dbReference>
<dbReference type="InterPro" id="IPR016159">
    <property type="entry name" value="Cullin_repeat-like_dom_sf"/>
</dbReference>
<name>A0A0W4ZDI5_PNEC8</name>
<sequence>MNNNQRPKIKTPKKFEKEALEYDWNISWNFLSQAIRDIYKKNSYVLSFEELYRNVYNSVLHKQGDKLYDGIKSIIQEHLENILKFEIQPVYKKIKALNKVDITDIEIIEANSYYLQTLKNVWNEYILCTNMISHIMKYLDKVYTKQANKLQIYDISILLFRDYIIKCEELAFGQCVVTIILNQIHMERQGNTIDRSSIKSCINMFNTLPDKVNTTKTVFEVDLETYILLETREFYIKESKRLLKLLDANEYLIQCEKILEEEHNRASNYLPLETESKIKRIVEEEMILQNMSTIIKMKSSGLFFMLDNEKINDLNRLYNLFVNVDPNLTELRENIFSKIIELGEIINSKVDNMFLLNKKGNTGTKGTLITTYAFVWVNNILLLKDKYNKILKLAFQGNKYIQNTISDAFSKNINTNPRSIEFISIFIDENLKKKKIPENDINIVLDKAITLFQYIKDKDIFEKYYKNYLAKRLLQSYSISNDTEKYMITKLKLEAGCKFTTKLEGMFKDIQLSKDITVEYKNMLKSNSLKIPFELNIAILTSTFWPITVNNNLTCIYPQQIENGNSDLKVLLKSNTYEINVSTYSMMILLLFNNIEEEEFLSYMDIQIATSIPNQELTRNLKSLICRKYKILIKYPNSQNIEISDKFLFNQNISFPKKRIKILIIANDKTKKQEHKSIMENTEESRKYQIEAAIIRIMKYYKTLDHNTLVEETIKHLSSYFIPDRSIIRRRIEALIEREYIERHVFKKLI</sequence>
<keyword evidence="8" id="KW-1185">Reference proteome</keyword>
<protein>
    <recommendedName>
        <fullName evidence="6">Cullin family profile domain-containing protein</fullName>
    </recommendedName>
</protein>
<evidence type="ECO:0000256" key="1">
    <source>
        <dbReference type="ARBA" id="ARBA00006019"/>
    </source>
</evidence>
<dbReference type="InterPro" id="IPR036317">
    <property type="entry name" value="Cullin_homology_sf"/>
</dbReference>
<dbReference type="SUPFAM" id="SSF75632">
    <property type="entry name" value="Cullin homology domain"/>
    <property type="match status" value="1"/>
</dbReference>
<gene>
    <name evidence="7" type="ORF">T552_02923</name>
</gene>
<dbReference type="InterPro" id="IPR045093">
    <property type="entry name" value="Cullin"/>
</dbReference>
<dbReference type="VEuPathDB" id="FungiDB:T552_02923"/>
<dbReference type="SMART" id="SM00182">
    <property type="entry name" value="CULLIN"/>
    <property type="match status" value="1"/>
</dbReference>
<evidence type="ECO:0000313" key="7">
    <source>
        <dbReference type="EMBL" id="KTW26444.1"/>
    </source>
</evidence>
<dbReference type="InterPro" id="IPR001373">
    <property type="entry name" value="Cullin_N"/>
</dbReference>
<comment type="caution">
    <text evidence="7">The sequence shown here is derived from an EMBL/GenBank/DDBJ whole genome shotgun (WGS) entry which is preliminary data.</text>
</comment>
<evidence type="ECO:0000256" key="5">
    <source>
        <dbReference type="RuleBase" id="RU003829"/>
    </source>
</evidence>
<organism evidence="7 8">
    <name type="scientific">Pneumocystis carinii (strain B80)</name>
    <name type="common">Rat pneumocystis pneumonia agent</name>
    <name type="synonym">Pneumocystis carinii f. sp. carinii</name>
    <dbReference type="NCBI Taxonomy" id="1408658"/>
    <lineage>
        <taxon>Eukaryota</taxon>
        <taxon>Fungi</taxon>
        <taxon>Dikarya</taxon>
        <taxon>Ascomycota</taxon>
        <taxon>Taphrinomycotina</taxon>
        <taxon>Pneumocystomycetes</taxon>
        <taxon>Pneumocystaceae</taxon>
        <taxon>Pneumocystis</taxon>
    </lineage>
</organism>
<feature type="domain" description="Cullin family profile" evidence="6">
    <location>
        <begin position="418"/>
        <end position="625"/>
    </location>
</feature>
<keyword evidence="3" id="KW-0832">Ubl conjugation</keyword>
<keyword evidence="2" id="KW-1017">Isopeptide bond</keyword>
<dbReference type="InterPro" id="IPR059120">
    <property type="entry name" value="Cullin-like_AB"/>
</dbReference>
<dbReference type="PROSITE" id="PS50069">
    <property type="entry name" value="CULLIN_2"/>
    <property type="match status" value="1"/>
</dbReference>
<evidence type="ECO:0000256" key="3">
    <source>
        <dbReference type="ARBA" id="ARBA00022843"/>
    </source>
</evidence>
<dbReference type="SUPFAM" id="SSF74788">
    <property type="entry name" value="Cullin repeat-like"/>
    <property type="match status" value="1"/>
</dbReference>
<dbReference type="Gene3D" id="1.10.10.10">
    <property type="entry name" value="Winged helix-like DNA-binding domain superfamily/Winged helix DNA-binding domain"/>
    <property type="match status" value="1"/>
</dbReference>
<dbReference type="RefSeq" id="XP_018224892.1">
    <property type="nucleotide sequence ID" value="XM_018371447.1"/>
</dbReference>
<dbReference type="Pfam" id="PF00888">
    <property type="entry name" value="Cullin"/>
    <property type="match status" value="1"/>
</dbReference>
<evidence type="ECO:0000313" key="8">
    <source>
        <dbReference type="Proteomes" id="UP000054454"/>
    </source>
</evidence>
<dbReference type="OrthoDB" id="27073at2759"/>
<dbReference type="Pfam" id="PF26557">
    <property type="entry name" value="Cullin_AB"/>
    <property type="match status" value="1"/>
</dbReference>
<dbReference type="InterPro" id="IPR036388">
    <property type="entry name" value="WH-like_DNA-bd_sf"/>
</dbReference>
<reference evidence="8" key="1">
    <citation type="journal article" date="2016" name="Nat. Commun.">
        <title>Genome analysis of three Pneumocystis species reveals adaptation mechanisms to life exclusively in mammalian hosts.</title>
        <authorList>
            <person name="Ma L."/>
            <person name="Chen Z."/>
            <person name="Huang D.W."/>
            <person name="Kutty G."/>
            <person name="Ishihara M."/>
            <person name="Wang H."/>
            <person name="Abouelleil A."/>
            <person name="Bishop L."/>
            <person name="Davey E."/>
            <person name="Deng R."/>
            <person name="Deng X."/>
            <person name="Fan L."/>
            <person name="Fantoni G."/>
            <person name="Fitzgerald M."/>
            <person name="Gogineni E."/>
            <person name="Goldberg J.M."/>
            <person name="Handley G."/>
            <person name="Hu X."/>
            <person name="Huber C."/>
            <person name="Jiao X."/>
            <person name="Jones K."/>
            <person name="Levin J.Z."/>
            <person name="Liu Y."/>
            <person name="Macdonald P."/>
            <person name="Melnikov A."/>
            <person name="Raley C."/>
            <person name="Sassi M."/>
            <person name="Sherman B.T."/>
            <person name="Song X."/>
            <person name="Sykes S."/>
            <person name="Tran B."/>
            <person name="Walsh L."/>
            <person name="Xia Y."/>
            <person name="Yang J."/>
            <person name="Young S."/>
            <person name="Zeng Q."/>
            <person name="Zheng X."/>
            <person name="Stephens R."/>
            <person name="Nusbaum C."/>
            <person name="Birren B.W."/>
            <person name="Azadi P."/>
            <person name="Lempicki R.A."/>
            <person name="Cuomo C.A."/>
            <person name="Kovacs J.A."/>
        </authorList>
    </citation>
    <scope>NUCLEOTIDE SEQUENCE [LARGE SCALE GENOMIC DNA]</scope>
    <source>
        <strain evidence="8">B80</strain>
    </source>
</reference>
<dbReference type="FunFam" id="1.20.1310.10:FF:000001">
    <property type="entry name" value="Cullin 3"/>
    <property type="match status" value="1"/>
</dbReference>
<accession>A0A0W4ZDI5</accession>
<proteinExistence type="inferred from homology"/>
<dbReference type="EMBL" id="LFVZ01000013">
    <property type="protein sequence ID" value="KTW26444.1"/>
    <property type="molecule type" value="Genomic_DNA"/>
</dbReference>
<dbReference type="InterPro" id="IPR036390">
    <property type="entry name" value="WH_DNA-bd_sf"/>
</dbReference>